<comment type="caution">
    <text evidence="3">The sequence shown here is derived from an EMBL/GenBank/DDBJ whole genome shotgun (WGS) entry which is preliminary data.</text>
</comment>
<evidence type="ECO:0000259" key="2">
    <source>
        <dbReference type="Pfam" id="PF06381"/>
    </source>
</evidence>
<proteinExistence type="predicted"/>
<dbReference type="EMBL" id="LZEY01000005">
    <property type="protein sequence ID" value="OBU12539.1"/>
    <property type="molecule type" value="Genomic_DNA"/>
</dbReference>
<name>A0A1B8HSX0_9GAMM</name>
<organism evidence="3 4">
    <name type="scientific">Morganella psychrotolerans</name>
    <dbReference type="NCBI Taxonomy" id="368603"/>
    <lineage>
        <taxon>Bacteria</taxon>
        <taxon>Pseudomonadati</taxon>
        <taxon>Pseudomonadota</taxon>
        <taxon>Gammaproteobacteria</taxon>
        <taxon>Enterobacterales</taxon>
        <taxon>Morganellaceae</taxon>
        <taxon>Morganella</taxon>
    </lineage>
</organism>
<feature type="domain" description="Anti-CBASS protein Acb1-like N-terminal" evidence="2">
    <location>
        <begin position="103"/>
        <end position="459"/>
    </location>
</feature>
<evidence type="ECO:0000313" key="4">
    <source>
        <dbReference type="Proteomes" id="UP000092377"/>
    </source>
</evidence>
<accession>A0A1B8HSX0</accession>
<keyword evidence="4" id="KW-1185">Reference proteome</keyword>
<sequence length="510" mass="57451">MKLFKWKKRLSKREAELAIEQEKTRQLELEAKKIASQTRLMQMLVTEDAKKQQPVPLEAPKLYPGVVPDGEKPAVAMDSECAQGAYQYVGADAGFYPGFLGYPMLAVMSQSSDYRCVPETTAKEMTREWGKIKARDTGDESGDKSDIVAQLNQALEDFNIRDLFRRHIENEMIFGRSQLYIDIKGQEDKRHLPLLVNDKGVPKNCLNGFSVIEPIWSTPSMYNSTDPTAADFFVPTEWFVLGKQTHADRLLTLIMRPVSDILKPAYNFSGLSMLQLMKPYVERWQRTTDSISDLIKSFSFTGLATDMQDILSGGSGASMVLRAKLFSQLRDSRGLMLTDKEKEEFFQFNTPLSGLDALQRQAQEQMSAPSHTPMVKLLGITPNGLNANSDGEIRVYYDYISSLQEAHLLPQLKVIVDIIQLHLFGKIHDGIYFEFTPLYQLDEKETAEVNRTNAETAEKLFNMGAVSGEEVRKTLASDESSKFSGINPDEVITPPFGVPDYESNSEEEAE</sequence>
<dbReference type="AlphaFoldDB" id="A0A1B8HSX0"/>
<evidence type="ECO:0000313" key="3">
    <source>
        <dbReference type="EMBL" id="OBU12539.1"/>
    </source>
</evidence>
<protein>
    <recommendedName>
        <fullName evidence="2">Anti-CBASS protein Acb1-like N-terminal domain-containing protein</fullName>
    </recommendedName>
</protein>
<dbReference type="InterPro" id="IPR024459">
    <property type="entry name" value="Acb1-like_N"/>
</dbReference>
<feature type="region of interest" description="Disordered" evidence="1">
    <location>
        <begin position="477"/>
        <end position="510"/>
    </location>
</feature>
<dbReference type="Pfam" id="PF06381">
    <property type="entry name" value="Phage_portal_3"/>
    <property type="match status" value="1"/>
</dbReference>
<gene>
    <name evidence="3" type="ORF">AYY18_15525</name>
</gene>
<dbReference type="Proteomes" id="UP000092377">
    <property type="component" value="Unassembled WGS sequence"/>
</dbReference>
<dbReference type="RefSeq" id="WP_067399794.1">
    <property type="nucleotide sequence ID" value="NZ_LZEY01000005.1"/>
</dbReference>
<evidence type="ECO:0000256" key="1">
    <source>
        <dbReference type="SAM" id="MobiDB-lite"/>
    </source>
</evidence>
<dbReference type="OrthoDB" id="2019396at2"/>
<reference evidence="4" key="1">
    <citation type="submission" date="2016-06" db="EMBL/GenBank/DDBJ databases">
        <authorList>
            <person name="Butler K."/>
        </authorList>
    </citation>
    <scope>NUCLEOTIDE SEQUENCE [LARGE SCALE GENOMIC DNA]</scope>
    <source>
        <strain evidence="4">GCSL-Mp20</strain>
    </source>
</reference>